<dbReference type="PANTHER" id="PTHR12526:SF600">
    <property type="entry name" value="GLYCOSYL TRANSFERASE GROUP 1"/>
    <property type="match status" value="1"/>
</dbReference>
<keyword evidence="1" id="KW-0328">Glycosyltransferase</keyword>
<name>A0ABT7JEW5_9DEIO</name>
<dbReference type="Pfam" id="PF13692">
    <property type="entry name" value="Glyco_trans_1_4"/>
    <property type="match status" value="1"/>
</dbReference>
<evidence type="ECO:0000313" key="2">
    <source>
        <dbReference type="Proteomes" id="UP001302059"/>
    </source>
</evidence>
<organism evidence="1 2">
    <name type="scientific">Deinococcus rhizophilus</name>
    <dbReference type="NCBI Taxonomy" id="3049544"/>
    <lineage>
        <taxon>Bacteria</taxon>
        <taxon>Thermotogati</taxon>
        <taxon>Deinococcota</taxon>
        <taxon>Deinococci</taxon>
        <taxon>Deinococcales</taxon>
        <taxon>Deinococcaceae</taxon>
        <taxon>Deinococcus</taxon>
    </lineage>
</organism>
<sequence length="355" mass="39150">MSLRVLALSPYPLAGPSPRYRLYAFQNPLRERGIELDIRPFLTERAFTLRMNGAKNHPLALARVAFGLAERVAQARSVRGDYDLIYVHRQSAPLLHEHFDRLFLRAGVPVVFDMDDAVFNDYPIDRLLRGSVAATVGNEYLGDYVRQVSPQTRVTCVPTVVDTTQYGIRPPRLPGTPPVVGWIGTASTFTHYLEPVLAGLLRVCRDHGAEFRVIASPDVRGRVEAAGATFIPWSMEGEIQALQEFDVGVMPLQDNVFVRGKCAFKLIQYGAVGIPSVGSDIGANGEVIRHGVTGLLAADPVDFETQLAELLRRPDLGREMGAAARRVIEERFSLHSQVDVMERVLRGAAQVGGRP</sequence>
<dbReference type="Proteomes" id="UP001302059">
    <property type="component" value="Unassembled WGS sequence"/>
</dbReference>
<keyword evidence="2" id="KW-1185">Reference proteome</keyword>
<dbReference type="GO" id="GO:0016757">
    <property type="term" value="F:glycosyltransferase activity"/>
    <property type="evidence" value="ECO:0007669"/>
    <property type="project" value="UniProtKB-KW"/>
</dbReference>
<dbReference type="CDD" id="cd03801">
    <property type="entry name" value="GT4_PimA-like"/>
    <property type="match status" value="1"/>
</dbReference>
<protein>
    <submittedName>
        <fullName evidence="1">Glycosyltransferase family 4 protein</fullName>
        <ecNumber evidence="1">2.4.-.-</ecNumber>
    </submittedName>
</protein>
<dbReference type="PANTHER" id="PTHR12526">
    <property type="entry name" value="GLYCOSYLTRANSFERASE"/>
    <property type="match status" value="1"/>
</dbReference>
<dbReference type="RefSeq" id="WP_285522119.1">
    <property type="nucleotide sequence ID" value="NZ_JASNGB010000031.1"/>
</dbReference>
<dbReference type="Gene3D" id="3.40.50.2000">
    <property type="entry name" value="Glycogen Phosphorylase B"/>
    <property type="match status" value="2"/>
</dbReference>
<dbReference type="EMBL" id="JASNGB010000031">
    <property type="protein sequence ID" value="MDL2343603.1"/>
    <property type="molecule type" value="Genomic_DNA"/>
</dbReference>
<evidence type="ECO:0000313" key="1">
    <source>
        <dbReference type="EMBL" id="MDL2343603.1"/>
    </source>
</evidence>
<dbReference type="EC" id="2.4.-.-" evidence="1"/>
<accession>A0ABT7JEW5</accession>
<gene>
    <name evidence="1" type="ORF">QOL99_05495</name>
</gene>
<keyword evidence="1" id="KW-0808">Transferase</keyword>
<comment type="caution">
    <text evidence="1">The sequence shown here is derived from an EMBL/GenBank/DDBJ whole genome shotgun (WGS) entry which is preliminary data.</text>
</comment>
<proteinExistence type="predicted"/>
<reference evidence="1 2" key="1">
    <citation type="submission" date="2023-05" db="EMBL/GenBank/DDBJ databases">
        <authorList>
            <person name="Gao F."/>
        </authorList>
    </citation>
    <scope>NUCLEOTIDE SEQUENCE [LARGE SCALE GENOMIC DNA]</scope>
    <source>
        <strain evidence="1 2">MIMF12</strain>
    </source>
</reference>
<dbReference type="SUPFAM" id="SSF53756">
    <property type="entry name" value="UDP-Glycosyltransferase/glycogen phosphorylase"/>
    <property type="match status" value="1"/>
</dbReference>